<reference evidence="1 2" key="1">
    <citation type="journal article" date="2024" name="Proc. Natl. Acad. Sci. U.S.A.">
        <title>The evolutionary genomics of adaptation to stress in wild rhizobium bacteria.</title>
        <authorList>
            <person name="Kehlet-Delgado H."/>
            <person name="Montoya A.P."/>
            <person name="Jensen K.T."/>
            <person name="Wendlandt C.E."/>
            <person name="Dexheimer C."/>
            <person name="Roberts M."/>
            <person name="Torres Martinez L."/>
            <person name="Friesen M.L."/>
            <person name="Griffitts J.S."/>
            <person name="Porter S.S."/>
        </authorList>
    </citation>
    <scope>NUCLEOTIDE SEQUENCE [LARGE SCALE GENOMIC DNA]</scope>
    <source>
        <strain evidence="1 2">M0468</strain>
    </source>
</reference>
<dbReference type="EMBL" id="JAMYRI010000002">
    <property type="protein sequence ID" value="MER9282969.1"/>
    <property type="molecule type" value="Genomic_DNA"/>
</dbReference>
<proteinExistence type="predicted"/>
<gene>
    <name evidence="1" type="ORF">NKI81_03180</name>
</gene>
<dbReference type="Proteomes" id="UP001480082">
    <property type="component" value="Unassembled WGS sequence"/>
</dbReference>
<name>A0ACC6STD1_9HYPH</name>
<keyword evidence="2" id="KW-1185">Reference proteome</keyword>
<comment type="caution">
    <text evidence="1">The sequence shown here is derived from an EMBL/GenBank/DDBJ whole genome shotgun (WGS) entry which is preliminary data.</text>
</comment>
<protein>
    <submittedName>
        <fullName evidence="1">Uncharacterized protein</fullName>
    </submittedName>
</protein>
<evidence type="ECO:0000313" key="1">
    <source>
        <dbReference type="EMBL" id="MER9282969.1"/>
    </source>
</evidence>
<accession>A0ACC6STD1</accession>
<sequence length="83" mass="9256">MPRAGLRHAGGWHTPPCVRLLPEIENVYGSRSASAIALAMRYVIVIAAIAFFLIWDGLYNQGRYLDVTVRELSHVVRYVTGKA</sequence>
<organism evidence="1 2">
    <name type="scientific">Mesorhizobium australicum</name>
    <dbReference type="NCBI Taxonomy" id="536018"/>
    <lineage>
        <taxon>Bacteria</taxon>
        <taxon>Pseudomonadati</taxon>
        <taxon>Pseudomonadota</taxon>
        <taxon>Alphaproteobacteria</taxon>
        <taxon>Hyphomicrobiales</taxon>
        <taxon>Phyllobacteriaceae</taxon>
        <taxon>Mesorhizobium</taxon>
    </lineage>
</organism>
<evidence type="ECO:0000313" key="2">
    <source>
        <dbReference type="Proteomes" id="UP001480082"/>
    </source>
</evidence>